<sequence>MDDLWSWNPSPLTDGWPLVDAKHAFAALLCYMVGIPMLMAWVTYRGKGYNIKPYTVFHNITMFALSLYMCINVLYQAVKARYSLFGNAVDHSPSGLGMASVIWLFFISKAMEFGDTAIMALRHRFRQITFLHVYHHASIFSIWWIIAKYHPGGESYFTCALNSAVHVVMYGYYLWSSVSTPAKPITWRKPEFYRPYITRIQLSQFVIMLGQATYDCLVPSEYPKQMAMLLFAYMLTMLFLFANFYVKSYQKKREKQQ</sequence>
<dbReference type="EMBL" id="HACM01009023">
    <property type="protein sequence ID" value="CRZ09465.1"/>
    <property type="molecule type" value="Transcribed_RNA"/>
</dbReference>
<dbReference type="EC" id="2.3.1.-" evidence="10"/>
<dbReference type="GO" id="GO:0019367">
    <property type="term" value="P:fatty acid elongation, saturated fatty acid"/>
    <property type="evidence" value="ECO:0007669"/>
    <property type="project" value="TreeGrafter"/>
</dbReference>
<dbReference type="GO" id="GO:0005789">
    <property type="term" value="C:endoplasmic reticulum membrane"/>
    <property type="evidence" value="ECO:0007669"/>
    <property type="project" value="TreeGrafter"/>
</dbReference>
<proteinExistence type="inferred from homology"/>
<feature type="transmembrane region" description="Helical" evidence="10">
    <location>
        <begin position="128"/>
        <end position="149"/>
    </location>
</feature>
<keyword evidence="7 10" id="KW-0443">Lipid metabolism</keyword>
<dbReference type="PROSITE" id="PS01188">
    <property type="entry name" value="ELO"/>
    <property type="match status" value="1"/>
</dbReference>
<dbReference type="GO" id="GO:0009922">
    <property type="term" value="F:fatty acid elongase activity"/>
    <property type="evidence" value="ECO:0007669"/>
    <property type="project" value="InterPro"/>
</dbReference>
<comment type="similarity">
    <text evidence="10">Belongs to the ELO family.</text>
</comment>
<dbReference type="AlphaFoldDB" id="A0A0H5R5N0"/>
<keyword evidence="6 10" id="KW-1133">Transmembrane helix</keyword>
<dbReference type="GO" id="GO:0042761">
    <property type="term" value="P:very long-chain fatty acid biosynthetic process"/>
    <property type="evidence" value="ECO:0007669"/>
    <property type="project" value="TreeGrafter"/>
</dbReference>
<evidence type="ECO:0000256" key="3">
    <source>
        <dbReference type="ARBA" id="ARBA00022679"/>
    </source>
</evidence>
<feature type="transmembrane region" description="Helical" evidence="10">
    <location>
        <begin position="24"/>
        <end position="44"/>
    </location>
</feature>
<evidence type="ECO:0000256" key="10">
    <source>
        <dbReference type="RuleBase" id="RU361115"/>
    </source>
</evidence>
<reference evidence="11" key="1">
    <citation type="submission" date="2015-04" db="EMBL/GenBank/DDBJ databases">
        <title>The genome sequence of the plant pathogenic Rhizarian Plasmodiophora brassicae reveals insights in its biotrophic life cycle and the origin of chitin synthesis.</title>
        <authorList>
            <person name="Schwelm A."/>
            <person name="Fogelqvist J."/>
            <person name="Knaust A."/>
            <person name="Julke S."/>
            <person name="Lilja T."/>
            <person name="Dhandapani V."/>
            <person name="Bonilla-Rosso G."/>
            <person name="Karlsson M."/>
            <person name="Shevchenko A."/>
            <person name="Choi S.R."/>
            <person name="Kim H.G."/>
            <person name="Park J.Y."/>
            <person name="Lim Y.P."/>
            <person name="Ludwig-Muller J."/>
            <person name="Dixelius C."/>
        </authorList>
    </citation>
    <scope>NUCLEOTIDE SEQUENCE</scope>
    <source>
        <tissue evidence="11">Potato root galls</tissue>
    </source>
</reference>
<comment type="subcellular location">
    <subcellularLocation>
        <location evidence="1">Membrane</location>
        <topology evidence="1">Multi-pass membrane protein</topology>
    </subcellularLocation>
</comment>
<evidence type="ECO:0000256" key="1">
    <source>
        <dbReference type="ARBA" id="ARBA00004141"/>
    </source>
</evidence>
<evidence type="ECO:0000256" key="7">
    <source>
        <dbReference type="ARBA" id="ARBA00023098"/>
    </source>
</evidence>
<keyword evidence="5 10" id="KW-0276">Fatty acid metabolism</keyword>
<protein>
    <recommendedName>
        <fullName evidence="10">Elongation of fatty acids protein</fullName>
        <ecNumber evidence="10">2.3.1.-</ecNumber>
    </recommendedName>
</protein>
<evidence type="ECO:0000256" key="9">
    <source>
        <dbReference type="ARBA" id="ARBA00023160"/>
    </source>
</evidence>
<evidence type="ECO:0000313" key="11">
    <source>
        <dbReference type="EMBL" id="CRZ09465.1"/>
    </source>
</evidence>
<keyword evidence="3 10" id="KW-0808">Transferase</keyword>
<feature type="transmembrane region" description="Helical" evidence="10">
    <location>
        <begin position="84"/>
        <end position="107"/>
    </location>
</feature>
<keyword evidence="4 10" id="KW-0812">Transmembrane</keyword>
<dbReference type="GO" id="GO:0034625">
    <property type="term" value="P:fatty acid elongation, monounsaturated fatty acid"/>
    <property type="evidence" value="ECO:0007669"/>
    <property type="project" value="TreeGrafter"/>
</dbReference>
<name>A0A0H5R5N0_9EUKA</name>
<accession>A0A0H5R5N0</accession>
<feature type="transmembrane region" description="Helical" evidence="10">
    <location>
        <begin position="226"/>
        <end position="246"/>
    </location>
</feature>
<dbReference type="InterPro" id="IPR030457">
    <property type="entry name" value="ELO_CS"/>
</dbReference>
<dbReference type="Pfam" id="PF01151">
    <property type="entry name" value="ELO"/>
    <property type="match status" value="1"/>
</dbReference>
<dbReference type="GO" id="GO:0034626">
    <property type="term" value="P:fatty acid elongation, polyunsaturated fatty acid"/>
    <property type="evidence" value="ECO:0007669"/>
    <property type="project" value="TreeGrafter"/>
</dbReference>
<feature type="transmembrane region" description="Helical" evidence="10">
    <location>
        <begin position="56"/>
        <end position="78"/>
    </location>
</feature>
<dbReference type="GO" id="GO:0030148">
    <property type="term" value="P:sphingolipid biosynthetic process"/>
    <property type="evidence" value="ECO:0007669"/>
    <property type="project" value="TreeGrafter"/>
</dbReference>
<keyword evidence="8 10" id="KW-0472">Membrane</keyword>
<evidence type="ECO:0000256" key="8">
    <source>
        <dbReference type="ARBA" id="ARBA00023136"/>
    </source>
</evidence>
<dbReference type="PANTHER" id="PTHR11157:SF126">
    <property type="entry name" value="ELONGATION OF VERY LONG CHAIN FATTY ACIDS PROTEIN"/>
    <property type="match status" value="1"/>
</dbReference>
<evidence type="ECO:0000256" key="2">
    <source>
        <dbReference type="ARBA" id="ARBA00022516"/>
    </source>
</evidence>
<dbReference type="PANTHER" id="PTHR11157">
    <property type="entry name" value="FATTY ACID ACYL TRANSFERASE-RELATED"/>
    <property type="match status" value="1"/>
</dbReference>
<keyword evidence="9 10" id="KW-0275">Fatty acid biosynthesis</keyword>
<dbReference type="InterPro" id="IPR002076">
    <property type="entry name" value="ELO_fam"/>
</dbReference>
<comment type="catalytic activity">
    <reaction evidence="10">
        <text>an acyl-CoA + malonyl-CoA + H(+) = a 3-oxoacyl-CoA + CO2 + CoA</text>
        <dbReference type="Rhea" id="RHEA:50252"/>
        <dbReference type="ChEBI" id="CHEBI:15378"/>
        <dbReference type="ChEBI" id="CHEBI:16526"/>
        <dbReference type="ChEBI" id="CHEBI:57287"/>
        <dbReference type="ChEBI" id="CHEBI:57384"/>
        <dbReference type="ChEBI" id="CHEBI:58342"/>
        <dbReference type="ChEBI" id="CHEBI:90726"/>
    </reaction>
    <physiologicalReaction direction="left-to-right" evidence="10">
        <dbReference type="Rhea" id="RHEA:50253"/>
    </physiologicalReaction>
</comment>
<keyword evidence="2 10" id="KW-0444">Lipid biosynthesis</keyword>
<evidence type="ECO:0000256" key="5">
    <source>
        <dbReference type="ARBA" id="ARBA00022832"/>
    </source>
</evidence>
<evidence type="ECO:0000256" key="6">
    <source>
        <dbReference type="ARBA" id="ARBA00022989"/>
    </source>
</evidence>
<organism evidence="11">
    <name type="scientific">Spongospora subterranea</name>
    <dbReference type="NCBI Taxonomy" id="70186"/>
    <lineage>
        <taxon>Eukaryota</taxon>
        <taxon>Sar</taxon>
        <taxon>Rhizaria</taxon>
        <taxon>Endomyxa</taxon>
        <taxon>Phytomyxea</taxon>
        <taxon>Plasmodiophorida</taxon>
        <taxon>Plasmodiophoridae</taxon>
        <taxon>Spongospora</taxon>
    </lineage>
</organism>
<evidence type="ECO:0000256" key="4">
    <source>
        <dbReference type="ARBA" id="ARBA00022692"/>
    </source>
</evidence>